<keyword evidence="2 5" id="KW-0812">Transmembrane</keyword>
<evidence type="ECO:0000256" key="2">
    <source>
        <dbReference type="ARBA" id="ARBA00022692"/>
    </source>
</evidence>
<keyword evidence="8" id="KW-1185">Reference proteome</keyword>
<keyword evidence="3 5" id="KW-1133">Transmembrane helix</keyword>
<comment type="subcellular location">
    <subcellularLocation>
        <location evidence="1">Membrane</location>
        <topology evidence="1">Single-pass membrane protein</topology>
    </subcellularLocation>
</comment>
<reference evidence="7 8" key="1">
    <citation type="journal article" date="2023" name="Plants (Basel)">
        <title>Bridging the Gap: Combining Genomics and Transcriptomics Approaches to Understand Stylosanthes scabra, an Orphan Legume from the Brazilian Caatinga.</title>
        <authorList>
            <person name="Ferreira-Neto J.R.C."/>
            <person name="da Silva M.D."/>
            <person name="Binneck E."/>
            <person name="de Melo N.F."/>
            <person name="da Silva R.H."/>
            <person name="de Melo A.L.T.M."/>
            <person name="Pandolfi V."/>
            <person name="Bustamante F.O."/>
            <person name="Brasileiro-Vidal A.C."/>
            <person name="Benko-Iseppon A.M."/>
        </authorList>
    </citation>
    <scope>NUCLEOTIDE SEQUENCE [LARGE SCALE GENOMIC DNA]</scope>
    <source>
        <tissue evidence="7">Leaves</tissue>
    </source>
</reference>
<evidence type="ECO:0000313" key="8">
    <source>
        <dbReference type="Proteomes" id="UP001341840"/>
    </source>
</evidence>
<evidence type="ECO:0000256" key="1">
    <source>
        <dbReference type="ARBA" id="ARBA00004167"/>
    </source>
</evidence>
<sequence>MSVKECDHHRKRRQRIFRRIFWGIIIFLFLVLLAILLIWAILRPTKPTFILQDVTVYAFNATVANFLTSNFQVTLTSRNPNDHIGIYYDRLAAYVSYRNQQVTYRTSIPPTYQGHKEVNVWSPFVYGTNIPIAPFNFEFLSKEENDDESILITLRVDGKVRWKVGVFVSGHYHIHIRCPAYINFGSQGNGYKIGENGAMKYMMVQRCAVTV</sequence>
<feature type="domain" description="Late embryogenesis abundant protein LEA-2 subgroup" evidence="6">
    <location>
        <begin position="74"/>
        <end position="178"/>
    </location>
</feature>
<gene>
    <name evidence="7" type="ORF">PIB30_005875</name>
</gene>
<proteinExistence type="predicted"/>
<evidence type="ECO:0000256" key="5">
    <source>
        <dbReference type="SAM" id="Phobius"/>
    </source>
</evidence>
<feature type="transmembrane region" description="Helical" evidence="5">
    <location>
        <begin position="20"/>
        <end position="42"/>
    </location>
</feature>
<dbReference type="Pfam" id="PF03168">
    <property type="entry name" value="LEA_2"/>
    <property type="match status" value="1"/>
</dbReference>
<evidence type="ECO:0000256" key="3">
    <source>
        <dbReference type="ARBA" id="ARBA00022989"/>
    </source>
</evidence>
<accession>A0ABU6Q423</accession>
<dbReference type="PANTHER" id="PTHR31415:SF66">
    <property type="entry name" value="LATE EMBRYOGENESIS ABUNDANT HYDROXYPROLINE-RICH GLYCOPROTEIN"/>
    <property type="match status" value="1"/>
</dbReference>
<dbReference type="Proteomes" id="UP001341840">
    <property type="component" value="Unassembled WGS sequence"/>
</dbReference>
<keyword evidence="4 5" id="KW-0472">Membrane</keyword>
<dbReference type="InterPro" id="IPR044839">
    <property type="entry name" value="NDR1-like"/>
</dbReference>
<dbReference type="EMBL" id="JASCZI010000012">
    <property type="protein sequence ID" value="MED6106591.1"/>
    <property type="molecule type" value="Genomic_DNA"/>
</dbReference>
<organism evidence="7 8">
    <name type="scientific">Stylosanthes scabra</name>
    <dbReference type="NCBI Taxonomy" id="79078"/>
    <lineage>
        <taxon>Eukaryota</taxon>
        <taxon>Viridiplantae</taxon>
        <taxon>Streptophyta</taxon>
        <taxon>Embryophyta</taxon>
        <taxon>Tracheophyta</taxon>
        <taxon>Spermatophyta</taxon>
        <taxon>Magnoliopsida</taxon>
        <taxon>eudicotyledons</taxon>
        <taxon>Gunneridae</taxon>
        <taxon>Pentapetalae</taxon>
        <taxon>rosids</taxon>
        <taxon>fabids</taxon>
        <taxon>Fabales</taxon>
        <taxon>Fabaceae</taxon>
        <taxon>Papilionoideae</taxon>
        <taxon>50 kb inversion clade</taxon>
        <taxon>dalbergioids sensu lato</taxon>
        <taxon>Dalbergieae</taxon>
        <taxon>Pterocarpus clade</taxon>
        <taxon>Stylosanthes</taxon>
    </lineage>
</organism>
<protein>
    <recommendedName>
        <fullName evidence="6">Late embryogenesis abundant protein LEA-2 subgroup domain-containing protein</fullName>
    </recommendedName>
</protein>
<evidence type="ECO:0000256" key="4">
    <source>
        <dbReference type="ARBA" id="ARBA00023136"/>
    </source>
</evidence>
<evidence type="ECO:0000259" key="6">
    <source>
        <dbReference type="Pfam" id="PF03168"/>
    </source>
</evidence>
<name>A0ABU6Q423_9FABA</name>
<dbReference type="PANTHER" id="PTHR31415">
    <property type="entry name" value="OS05G0367900 PROTEIN"/>
    <property type="match status" value="1"/>
</dbReference>
<comment type="caution">
    <text evidence="7">The sequence shown here is derived from an EMBL/GenBank/DDBJ whole genome shotgun (WGS) entry which is preliminary data.</text>
</comment>
<dbReference type="InterPro" id="IPR004864">
    <property type="entry name" value="LEA_2"/>
</dbReference>
<evidence type="ECO:0000313" key="7">
    <source>
        <dbReference type="EMBL" id="MED6106591.1"/>
    </source>
</evidence>